<dbReference type="EMBL" id="LKEV01000007">
    <property type="protein sequence ID" value="KQB84778.1"/>
    <property type="molecule type" value="Genomic_DNA"/>
</dbReference>
<dbReference type="InterPro" id="IPR012292">
    <property type="entry name" value="Globin/Proto"/>
</dbReference>
<organism evidence="6 7">
    <name type="scientific">Corynebacterium lowii</name>
    <dbReference type="NCBI Taxonomy" id="1544413"/>
    <lineage>
        <taxon>Bacteria</taxon>
        <taxon>Bacillati</taxon>
        <taxon>Actinomycetota</taxon>
        <taxon>Actinomycetes</taxon>
        <taxon>Mycobacteriales</taxon>
        <taxon>Corynebacteriaceae</taxon>
        <taxon>Corynebacterium</taxon>
    </lineage>
</organism>
<accession>A0A0N8VZT3</accession>
<name>A0A0N8VZT3_9CORY</name>
<keyword evidence="7" id="KW-1185">Reference proteome</keyword>
<protein>
    <submittedName>
        <fullName evidence="6">Group 2 truncated hemoglobin GlbO</fullName>
    </submittedName>
</protein>
<keyword evidence="1" id="KW-0813">Transport</keyword>
<evidence type="ECO:0000256" key="3">
    <source>
        <dbReference type="ARBA" id="ARBA00022723"/>
    </source>
</evidence>
<sequence length="128" mass="14420">MRAVTPPTSLHDALGGEVFERLVAGFYARVRTDDILGPMYPQDDWEGAEERLRMFLVQYWGGPSDYQAQRGHPRLRMRHMPFTIDATAAQRWLDLMGASLDEIDEETLPPCLSARHLGPHDAGGPHAH</sequence>
<dbReference type="SUPFAM" id="SSF46458">
    <property type="entry name" value="Globin-like"/>
    <property type="match status" value="1"/>
</dbReference>
<dbReference type="InterPro" id="IPR009050">
    <property type="entry name" value="Globin-like_sf"/>
</dbReference>
<dbReference type="GO" id="GO:0020037">
    <property type="term" value="F:heme binding"/>
    <property type="evidence" value="ECO:0007669"/>
    <property type="project" value="InterPro"/>
</dbReference>
<evidence type="ECO:0000256" key="4">
    <source>
        <dbReference type="ARBA" id="ARBA00023004"/>
    </source>
</evidence>
<keyword evidence="4" id="KW-0408">Iron</keyword>
<keyword evidence="3" id="KW-0479">Metal-binding</keyword>
<comment type="similarity">
    <text evidence="5">Belongs to the truncated hemoglobin family. Group II subfamily.</text>
</comment>
<dbReference type="PATRIC" id="fig|1544413.3.peg.2040"/>
<evidence type="ECO:0000313" key="7">
    <source>
        <dbReference type="Proteomes" id="UP000050488"/>
    </source>
</evidence>
<proteinExistence type="inferred from homology"/>
<dbReference type="AlphaFoldDB" id="A0A0N8VZT3"/>
<dbReference type="InterPro" id="IPR001486">
    <property type="entry name" value="Hemoglobin_trunc"/>
</dbReference>
<dbReference type="InterPro" id="IPR044203">
    <property type="entry name" value="GlbO/GLB3-like"/>
</dbReference>
<dbReference type="Pfam" id="PF01152">
    <property type="entry name" value="Bac_globin"/>
    <property type="match status" value="1"/>
</dbReference>
<dbReference type="Gene3D" id="1.10.490.10">
    <property type="entry name" value="Globins"/>
    <property type="match status" value="1"/>
</dbReference>
<dbReference type="Proteomes" id="UP000050488">
    <property type="component" value="Unassembled WGS sequence"/>
</dbReference>
<evidence type="ECO:0000256" key="2">
    <source>
        <dbReference type="ARBA" id="ARBA00022617"/>
    </source>
</evidence>
<evidence type="ECO:0000313" key="6">
    <source>
        <dbReference type="EMBL" id="KQB84778.1"/>
    </source>
</evidence>
<dbReference type="PANTHER" id="PTHR47366:SF1">
    <property type="entry name" value="TWO-ON-TWO HEMOGLOBIN-3"/>
    <property type="match status" value="1"/>
</dbReference>
<evidence type="ECO:0000256" key="1">
    <source>
        <dbReference type="ARBA" id="ARBA00022448"/>
    </source>
</evidence>
<evidence type="ECO:0000256" key="5">
    <source>
        <dbReference type="ARBA" id="ARBA00034496"/>
    </source>
</evidence>
<dbReference type="STRING" id="1544413.Clow_02036"/>
<dbReference type="PANTHER" id="PTHR47366">
    <property type="entry name" value="TWO-ON-TWO HEMOGLOBIN-3"/>
    <property type="match status" value="1"/>
</dbReference>
<dbReference type="GO" id="GO:0005344">
    <property type="term" value="F:oxygen carrier activity"/>
    <property type="evidence" value="ECO:0007669"/>
    <property type="project" value="InterPro"/>
</dbReference>
<reference evidence="6 7" key="1">
    <citation type="submission" date="2015-10" db="EMBL/GenBank/DDBJ databases">
        <title>Corynebacteirum lowii and Corynebacterium oculi species nova, derived from human clinical disease and and emended description of Corynebacterium mastiditis.</title>
        <authorList>
            <person name="Bernard K."/>
            <person name="Pacheco A.L."/>
            <person name="Mcdougall C."/>
            <person name="Burtx T."/>
            <person name="Weibe D."/>
            <person name="Tyler S."/>
            <person name="Olson A.B."/>
            <person name="Cnockaert M."/>
            <person name="Eguchi H."/>
            <person name="Kuwahara T."/>
            <person name="Nakayama-Imaohji H."/>
            <person name="Boudewijins M."/>
            <person name="Van Hoecke F."/>
            <person name="Bernier A.-M."/>
            <person name="Vandamme P."/>
        </authorList>
    </citation>
    <scope>NUCLEOTIDE SEQUENCE [LARGE SCALE GENOMIC DNA]</scope>
    <source>
        <strain evidence="6 7">NML 130206</strain>
    </source>
</reference>
<keyword evidence="2" id="KW-0349">Heme</keyword>
<dbReference type="GO" id="GO:0046872">
    <property type="term" value="F:metal ion binding"/>
    <property type="evidence" value="ECO:0007669"/>
    <property type="project" value="UniProtKB-KW"/>
</dbReference>
<comment type="caution">
    <text evidence="6">The sequence shown here is derived from an EMBL/GenBank/DDBJ whole genome shotgun (WGS) entry which is preliminary data.</text>
</comment>
<dbReference type="GO" id="GO:0019825">
    <property type="term" value="F:oxygen binding"/>
    <property type="evidence" value="ECO:0007669"/>
    <property type="project" value="InterPro"/>
</dbReference>
<gene>
    <name evidence="6" type="primary">glbO</name>
    <name evidence="6" type="ORF">Clow_02036</name>
</gene>